<dbReference type="GO" id="GO:0000981">
    <property type="term" value="F:DNA-binding transcription factor activity, RNA polymerase II-specific"/>
    <property type="evidence" value="ECO:0007669"/>
    <property type="project" value="TreeGrafter"/>
</dbReference>
<protein>
    <recommendedName>
        <fullName evidence="6">Xylanolytic transcriptional activator regulatory domain-containing protein</fullName>
    </recommendedName>
</protein>
<dbReference type="EMBL" id="JAOQAZ010000026">
    <property type="protein sequence ID" value="KAJ4252413.1"/>
    <property type="molecule type" value="Genomic_DNA"/>
</dbReference>
<dbReference type="Pfam" id="PF04082">
    <property type="entry name" value="Fungal_trans"/>
    <property type="match status" value="1"/>
</dbReference>
<organism evidence="7 8">
    <name type="scientific">Fusarium torreyae</name>
    <dbReference type="NCBI Taxonomy" id="1237075"/>
    <lineage>
        <taxon>Eukaryota</taxon>
        <taxon>Fungi</taxon>
        <taxon>Dikarya</taxon>
        <taxon>Ascomycota</taxon>
        <taxon>Pezizomycotina</taxon>
        <taxon>Sordariomycetes</taxon>
        <taxon>Hypocreomycetidae</taxon>
        <taxon>Hypocreales</taxon>
        <taxon>Nectriaceae</taxon>
        <taxon>Fusarium</taxon>
    </lineage>
</organism>
<keyword evidence="8" id="KW-1185">Reference proteome</keyword>
<evidence type="ECO:0000259" key="6">
    <source>
        <dbReference type="SMART" id="SM00906"/>
    </source>
</evidence>
<dbReference type="InterPro" id="IPR007219">
    <property type="entry name" value="XnlR_reg_dom"/>
</dbReference>
<keyword evidence="3" id="KW-0804">Transcription</keyword>
<dbReference type="Proteomes" id="UP001152049">
    <property type="component" value="Unassembled WGS sequence"/>
</dbReference>
<feature type="region of interest" description="Disordered" evidence="5">
    <location>
        <begin position="116"/>
        <end position="137"/>
    </location>
</feature>
<evidence type="ECO:0000256" key="5">
    <source>
        <dbReference type="SAM" id="MobiDB-lite"/>
    </source>
</evidence>
<dbReference type="OrthoDB" id="10263753at2759"/>
<evidence type="ECO:0000256" key="4">
    <source>
        <dbReference type="ARBA" id="ARBA00023242"/>
    </source>
</evidence>
<comment type="caution">
    <text evidence="7">The sequence shown here is derived from an EMBL/GenBank/DDBJ whole genome shotgun (WGS) entry which is preliminary data.</text>
</comment>
<sequence>MELSDRAAEYSEAGHRLASSFTKGELTLTTVQAELMRACFEKTTGSVIEAWHTLGNAIRDAQELGLHLIEPETTAYLRSEKPSDRELGCHLWFILHLWDAHMAVVLGRPMSTRMNPNAVPLPMSSRDSSGKQRPPQPSDVILCGYHTAYHFLQDIHDLEKVGDWRVPVETIHETILTNVANLPAWATAQRSRQVEQVPVSRRNLEWGLERLKSLQASNNHLASSALDVIQRLYRKMLAVVSPMQPLDLHHGGAENGNFVGIEAEMARVDWDTFLQPDFGNVFVPQPLNELLCSQYLGQSLSISPVDQAGYGSCQFGSDNIDSLGNDLITDHNADRTSNGAN</sequence>
<dbReference type="GO" id="GO:0000978">
    <property type="term" value="F:RNA polymerase II cis-regulatory region sequence-specific DNA binding"/>
    <property type="evidence" value="ECO:0007669"/>
    <property type="project" value="TreeGrafter"/>
</dbReference>
<reference evidence="7" key="1">
    <citation type="submission" date="2022-09" db="EMBL/GenBank/DDBJ databases">
        <title>Fusarium specimens isolated from Avocado Roots.</title>
        <authorList>
            <person name="Stajich J."/>
            <person name="Roper C."/>
            <person name="Heimlech-Rivalta G."/>
        </authorList>
    </citation>
    <scope>NUCLEOTIDE SEQUENCE</scope>
    <source>
        <strain evidence="7">CF00136</strain>
    </source>
</reference>
<keyword evidence="4" id="KW-0539">Nucleus</keyword>
<evidence type="ECO:0000313" key="8">
    <source>
        <dbReference type="Proteomes" id="UP001152049"/>
    </source>
</evidence>
<dbReference type="GO" id="GO:0006351">
    <property type="term" value="P:DNA-templated transcription"/>
    <property type="evidence" value="ECO:0007669"/>
    <property type="project" value="InterPro"/>
</dbReference>
<evidence type="ECO:0000256" key="3">
    <source>
        <dbReference type="ARBA" id="ARBA00023163"/>
    </source>
</evidence>
<dbReference type="GO" id="GO:0005634">
    <property type="term" value="C:nucleus"/>
    <property type="evidence" value="ECO:0007669"/>
    <property type="project" value="TreeGrafter"/>
</dbReference>
<gene>
    <name evidence="7" type="ORF">NW762_011013</name>
</gene>
<feature type="domain" description="Xylanolytic transcriptional activator regulatory" evidence="6">
    <location>
        <begin position="50"/>
        <end position="128"/>
    </location>
</feature>
<evidence type="ECO:0000256" key="2">
    <source>
        <dbReference type="ARBA" id="ARBA00023125"/>
    </source>
</evidence>
<keyword evidence="2" id="KW-0238">DNA-binding</keyword>
<accession>A0A9W8VB02</accession>
<proteinExistence type="predicted"/>
<dbReference type="CDD" id="cd12148">
    <property type="entry name" value="fungal_TF_MHR"/>
    <property type="match status" value="1"/>
</dbReference>
<dbReference type="GO" id="GO:0008270">
    <property type="term" value="F:zinc ion binding"/>
    <property type="evidence" value="ECO:0007669"/>
    <property type="project" value="InterPro"/>
</dbReference>
<dbReference type="InterPro" id="IPR051127">
    <property type="entry name" value="Fungal_SecMet_Regulators"/>
</dbReference>
<keyword evidence="1" id="KW-0805">Transcription regulation</keyword>
<dbReference type="GO" id="GO:0000435">
    <property type="term" value="P:positive regulation of transcription from RNA polymerase II promoter by galactose"/>
    <property type="evidence" value="ECO:0007669"/>
    <property type="project" value="TreeGrafter"/>
</dbReference>
<dbReference type="PANTHER" id="PTHR47424:SF3">
    <property type="entry name" value="REGULATORY PROTEIN GAL4"/>
    <property type="match status" value="1"/>
</dbReference>
<name>A0A9W8VB02_9HYPO</name>
<dbReference type="SMART" id="SM00906">
    <property type="entry name" value="Fungal_trans"/>
    <property type="match status" value="1"/>
</dbReference>
<dbReference type="AlphaFoldDB" id="A0A9W8VB02"/>
<evidence type="ECO:0000256" key="1">
    <source>
        <dbReference type="ARBA" id="ARBA00023015"/>
    </source>
</evidence>
<dbReference type="PANTHER" id="PTHR47424">
    <property type="entry name" value="REGULATORY PROTEIN GAL4"/>
    <property type="match status" value="1"/>
</dbReference>
<evidence type="ECO:0000313" key="7">
    <source>
        <dbReference type="EMBL" id="KAJ4252413.1"/>
    </source>
</evidence>